<dbReference type="SMART" id="SM00066">
    <property type="entry name" value="GAL4"/>
    <property type="match status" value="1"/>
</dbReference>
<dbReference type="PROSITE" id="PS00463">
    <property type="entry name" value="ZN2_CY6_FUNGAL_1"/>
    <property type="match status" value="1"/>
</dbReference>
<dbReference type="InParanoid" id="G8JQ78"/>
<evidence type="ECO:0000313" key="4">
    <source>
        <dbReference type="Proteomes" id="UP000006790"/>
    </source>
</evidence>
<dbReference type="Pfam" id="PF00172">
    <property type="entry name" value="Zn_clus"/>
    <property type="match status" value="1"/>
</dbReference>
<dbReference type="HOGENOM" id="CLU_427120_0_0_1"/>
<evidence type="ECO:0000256" key="1">
    <source>
        <dbReference type="ARBA" id="ARBA00023242"/>
    </source>
</evidence>
<gene>
    <name evidence="3" type="ordered locus">Ecym_2345</name>
</gene>
<dbReference type="CDD" id="cd00067">
    <property type="entry name" value="GAL4"/>
    <property type="match status" value="1"/>
</dbReference>
<dbReference type="SUPFAM" id="SSF57701">
    <property type="entry name" value="Zn2/Cys6 DNA-binding domain"/>
    <property type="match status" value="1"/>
</dbReference>
<evidence type="ECO:0000259" key="2">
    <source>
        <dbReference type="PROSITE" id="PS50048"/>
    </source>
</evidence>
<proteinExistence type="predicted"/>
<dbReference type="EMBL" id="CP002498">
    <property type="protein sequence ID" value="AET38080.1"/>
    <property type="molecule type" value="Genomic_DNA"/>
</dbReference>
<name>G8JQ78_ERECY</name>
<dbReference type="InterPro" id="IPR001138">
    <property type="entry name" value="Zn2Cys6_DnaBD"/>
</dbReference>
<organism evidence="3 4">
    <name type="scientific">Eremothecium cymbalariae (strain CBS 270.75 / DBVPG 7215 / KCTC 17166 / NRRL Y-17582)</name>
    <name type="common">Yeast</name>
    <dbReference type="NCBI Taxonomy" id="931890"/>
    <lineage>
        <taxon>Eukaryota</taxon>
        <taxon>Fungi</taxon>
        <taxon>Dikarya</taxon>
        <taxon>Ascomycota</taxon>
        <taxon>Saccharomycotina</taxon>
        <taxon>Saccharomycetes</taxon>
        <taxon>Saccharomycetales</taxon>
        <taxon>Saccharomycetaceae</taxon>
        <taxon>Eremothecium</taxon>
    </lineage>
</organism>
<dbReference type="eggNOG" id="ENOG502QPYE">
    <property type="taxonomic scope" value="Eukaryota"/>
</dbReference>
<dbReference type="InterPro" id="IPR036864">
    <property type="entry name" value="Zn2-C6_fun-type_DNA-bd_sf"/>
</dbReference>
<dbReference type="GO" id="GO:0000981">
    <property type="term" value="F:DNA-binding transcription factor activity, RNA polymerase II-specific"/>
    <property type="evidence" value="ECO:0007669"/>
    <property type="project" value="InterPro"/>
</dbReference>
<dbReference type="AlphaFoldDB" id="G8JQ78"/>
<dbReference type="PANTHER" id="PTHR37534">
    <property type="entry name" value="TRANSCRIPTIONAL ACTIVATOR PROTEIN UGA3"/>
    <property type="match status" value="1"/>
</dbReference>
<dbReference type="KEGG" id="erc:Ecym_2345"/>
<accession>G8JQ78</accession>
<protein>
    <recommendedName>
        <fullName evidence="2">Zn(2)-C6 fungal-type domain-containing protein</fullName>
    </recommendedName>
</protein>
<dbReference type="OrthoDB" id="416217at2759"/>
<sequence length="637" mass="73543">MQRQSFGQTRMSADGAIRKSLVKRSKYSKNGCSECKRRKVKCDEAKPACWQCSHLGKRCVYLMNTAKIRFKEINVLSFKDKPKVLKKGELYIKEQELVDKDGVDISPRCINVNSVSYDTPLLATDLFESLGDLMQCETPSANEVLGETSMFKKYDKWEVVASKLYMVSTEEVEYLKVFYHKPSYWLFPLATSPDTNICNHVLFEQIMRTNLLENTSSSYLQSAMVTIAAKYLFNTSRNREYDVVRERYLQKVFEQLHQEFASLANGSLVSLKIENLILCVLILTLDNSKFWEEPWRLRLSGARDLFLKYQRCENRDSMNSNSMRQVILLLSSSWFAAIEFASLFNFGTLHNNGDIDMMFSLDLQCKNELNLLNLGLLTEKGFNIFLGYSTESLNLLKEIKKFLNNPKSDPFNDRFILISSLFMGCRKFEVISNEFSKIKGTPMLENSTLQQNAIVRYNNQLYSVFDTIHQTNFEALFMVFLMEGANFDSTSPLVQNSADRIWKFIEWIFQGSKLSNKEAAYIMERINSGSLKNYDDFKELNLNLVSLCLIEPLRKDFRCMMIQTGVVLCASTLAIYPLSELNLVRCKCIAYFQYLIDTLGIESGRVSIQYIFNAWTQSSNKPLSNFHDYVAFSHTQL</sequence>
<dbReference type="PANTHER" id="PTHR37534:SF49">
    <property type="entry name" value="LYSINE BIOSYNTHESIS REGULATORY PROTEIN LYS14"/>
    <property type="match status" value="1"/>
</dbReference>
<dbReference type="GO" id="GO:0000976">
    <property type="term" value="F:transcription cis-regulatory region binding"/>
    <property type="evidence" value="ECO:0007669"/>
    <property type="project" value="TreeGrafter"/>
</dbReference>
<dbReference type="GO" id="GO:0008270">
    <property type="term" value="F:zinc ion binding"/>
    <property type="evidence" value="ECO:0007669"/>
    <property type="project" value="InterPro"/>
</dbReference>
<dbReference type="GO" id="GO:0045944">
    <property type="term" value="P:positive regulation of transcription by RNA polymerase II"/>
    <property type="evidence" value="ECO:0007669"/>
    <property type="project" value="TreeGrafter"/>
</dbReference>
<keyword evidence="1" id="KW-0539">Nucleus</keyword>
<reference evidence="4" key="1">
    <citation type="journal article" date="2012" name="G3 (Bethesda)">
        <title>Pichia sorbitophila, an interspecies yeast hybrid reveals early steps of genome resolution following polyploidization.</title>
        <authorList>
            <person name="Leh Louis V."/>
            <person name="Despons L."/>
            <person name="Friedrich A."/>
            <person name="Martin T."/>
            <person name="Durrens P."/>
            <person name="Casaregola S."/>
            <person name="Neuveglise C."/>
            <person name="Fairhead C."/>
            <person name="Marck C."/>
            <person name="Cruz J.A."/>
            <person name="Straub M.L."/>
            <person name="Kugler V."/>
            <person name="Sacerdot C."/>
            <person name="Uzunov Z."/>
            <person name="Thierry A."/>
            <person name="Weiss S."/>
            <person name="Bleykasten C."/>
            <person name="De Montigny J."/>
            <person name="Jacques N."/>
            <person name="Jung P."/>
            <person name="Lemaire M."/>
            <person name="Mallet S."/>
            <person name="Morel G."/>
            <person name="Richard G.F."/>
            <person name="Sarkar A."/>
            <person name="Savel G."/>
            <person name="Schacherer J."/>
            <person name="Seret M.L."/>
            <person name="Talla E."/>
            <person name="Samson G."/>
            <person name="Jubin C."/>
            <person name="Poulain J."/>
            <person name="Vacherie B."/>
            <person name="Barbe V."/>
            <person name="Pelletier E."/>
            <person name="Sherman D.J."/>
            <person name="Westhof E."/>
            <person name="Weissenbach J."/>
            <person name="Baret P.V."/>
            <person name="Wincker P."/>
            <person name="Gaillardin C."/>
            <person name="Dujon B."/>
            <person name="Souciet J.L."/>
        </authorList>
    </citation>
    <scope>NUCLEOTIDE SEQUENCE [LARGE SCALE GENOMIC DNA]</scope>
    <source>
        <strain evidence="4">CBS 270.75 / DBVPG 7215 / KCTC 17166 / NRRL Y-17582</strain>
    </source>
</reference>
<feature type="domain" description="Zn(2)-C6 fungal-type" evidence="2">
    <location>
        <begin position="31"/>
        <end position="61"/>
    </location>
</feature>
<dbReference type="Proteomes" id="UP000006790">
    <property type="component" value="Chromosome 2"/>
</dbReference>
<dbReference type="GO" id="GO:0005634">
    <property type="term" value="C:nucleus"/>
    <property type="evidence" value="ECO:0007669"/>
    <property type="project" value="TreeGrafter"/>
</dbReference>
<dbReference type="Gene3D" id="4.10.240.10">
    <property type="entry name" value="Zn(2)-C6 fungal-type DNA-binding domain"/>
    <property type="match status" value="1"/>
</dbReference>
<evidence type="ECO:0000313" key="3">
    <source>
        <dbReference type="EMBL" id="AET38080.1"/>
    </source>
</evidence>
<dbReference type="RefSeq" id="XP_003644897.1">
    <property type="nucleotide sequence ID" value="XM_003644849.1"/>
</dbReference>
<dbReference type="GeneID" id="11470624"/>
<keyword evidence="4" id="KW-1185">Reference proteome</keyword>
<dbReference type="OMA" id="CWQCSHL"/>
<dbReference type="PROSITE" id="PS50048">
    <property type="entry name" value="ZN2_CY6_FUNGAL_2"/>
    <property type="match status" value="1"/>
</dbReference>